<evidence type="ECO:0000313" key="3">
    <source>
        <dbReference type="Proteomes" id="UP000691718"/>
    </source>
</evidence>
<comment type="caution">
    <text evidence="2">The sequence shown here is derived from an EMBL/GenBank/DDBJ whole genome shotgun (WGS) entry which is preliminary data.</text>
</comment>
<accession>A0A8S3Y1L9</accession>
<name>A0A8S3Y1L9_PARAO</name>
<dbReference type="OrthoDB" id="7469776at2759"/>
<dbReference type="AlphaFoldDB" id="A0A8S3Y1L9"/>
<dbReference type="EMBL" id="CAJQZP010001492">
    <property type="protein sequence ID" value="CAG5051385.1"/>
    <property type="molecule type" value="Genomic_DNA"/>
</dbReference>
<dbReference type="Proteomes" id="UP000691718">
    <property type="component" value="Unassembled WGS sequence"/>
</dbReference>
<feature type="region of interest" description="Disordered" evidence="1">
    <location>
        <begin position="46"/>
        <end position="93"/>
    </location>
</feature>
<organism evidence="2 3">
    <name type="scientific">Parnassius apollo</name>
    <name type="common">Apollo butterfly</name>
    <name type="synonym">Papilio apollo</name>
    <dbReference type="NCBI Taxonomy" id="110799"/>
    <lineage>
        <taxon>Eukaryota</taxon>
        <taxon>Metazoa</taxon>
        <taxon>Ecdysozoa</taxon>
        <taxon>Arthropoda</taxon>
        <taxon>Hexapoda</taxon>
        <taxon>Insecta</taxon>
        <taxon>Pterygota</taxon>
        <taxon>Neoptera</taxon>
        <taxon>Endopterygota</taxon>
        <taxon>Lepidoptera</taxon>
        <taxon>Glossata</taxon>
        <taxon>Ditrysia</taxon>
        <taxon>Papilionoidea</taxon>
        <taxon>Papilionidae</taxon>
        <taxon>Parnassiinae</taxon>
        <taxon>Parnassini</taxon>
        <taxon>Parnassius</taxon>
        <taxon>Parnassius</taxon>
    </lineage>
</organism>
<gene>
    <name evidence="2" type="ORF">PAPOLLO_LOCUS25048</name>
</gene>
<reference evidence="2" key="1">
    <citation type="submission" date="2021-04" db="EMBL/GenBank/DDBJ databases">
        <authorList>
            <person name="Tunstrom K."/>
        </authorList>
    </citation>
    <scope>NUCLEOTIDE SEQUENCE</scope>
</reference>
<sequence>MYTPHDTEGTVSDGPVRLYVRRDGRRLIIGRRRRQDGALRRALRTALHQRHGHTHGDARVPRGAAYSRHPTAPRRAVTAGSSHAPLHDPDTAP</sequence>
<evidence type="ECO:0000313" key="2">
    <source>
        <dbReference type="EMBL" id="CAG5051385.1"/>
    </source>
</evidence>
<keyword evidence="3" id="KW-1185">Reference proteome</keyword>
<evidence type="ECO:0000256" key="1">
    <source>
        <dbReference type="SAM" id="MobiDB-lite"/>
    </source>
</evidence>
<proteinExistence type="predicted"/>
<protein>
    <submittedName>
        <fullName evidence="2">(apollo) hypothetical protein</fullName>
    </submittedName>
</protein>